<name>A0A645J5H7_9ZZZZ</name>
<accession>A0A645J5H7</accession>
<feature type="domain" description="DJ-1/PfpI" evidence="1">
    <location>
        <begin position="3"/>
        <end position="119"/>
    </location>
</feature>
<dbReference type="SUPFAM" id="SSF52317">
    <property type="entry name" value="Class I glutamine amidotransferase-like"/>
    <property type="match status" value="1"/>
</dbReference>
<dbReference type="InterPro" id="IPR029062">
    <property type="entry name" value="Class_I_gatase-like"/>
</dbReference>
<evidence type="ECO:0000313" key="2">
    <source>
        <dbReference type="EMBL" id="MPN58647.1"/>
    </source>
</evidence>
<gene>
    <name evidence="2" type="ORF">SDC9_206357</name>
</gene>
<comment type="caution">
    <text evidence="2">The sequence shown here is derived from an EMBL/GenBank/DDBJ whole genome shotgun (WGS) entry which is preliminary data.</text>
</comment>
<dbReference type="InterPro" id="IPR002818">
    <property type="entry name" value="DJ-1/PfpI"/>
</dbReference>
<dbReference type="AlphaFoldDB" id="A0A645J5H7"/>
<evidence type="ECO:0000259" key="1">
    <source>
        <dbReference type="Pfam" id="PF01965"/>
    </source>
</evidence>
<organism evidence="2">
    <name type="scientific">bioreactor metagenome</name>
    <dbReference type="NCBI Taxonomy" id="1076179"/>
    <lineage>
        <taxon>unclassified sequences</taxon>
        <taxon>metagenomes</taxon>
        <taxon>ecological metagenomes</taxon>
    </lineage>
</organism>
<sequence length="153" mass="17161">MLITPDVGIEKIDFKDGDILLLPGADTWFEEEQRKVIDMTAALLDKNVVIAAICGATAALASKGLLNERKHTSNDKVYLKMVGPQYRGEDYYSNLPAVVDGNLVTATGLAPLEFSYELFKTARVMKESTLDAWYNLNKTREPQYFYSLMQSIQ</sequence>
<dbReference type="Gene3D" id="3.40.50.880">
    <property type="match status" value="1"/>
</dbReference>
<protein>
    <recommendedName>
        <fullName evidence="1">DJ-1/PfpI domain-containing protein</fullName>
    </recommendedName>
</protein>
<dbReference type="Pfam" id="PF01965">
    <property type="entry name" value="DJ-1_PfpI"/>
    <property type="match status" value="1"/>
</dbReference>
<proteinExistence type="predicted"/>
<reference evidence="2" key="1">
    <citation type="submission" date="2019-08" db="EMBL/GenBank/DDBJ databases">
        <authorList>
            <person name="Kucharzyk K."/>
            <person name="Murdoch R.W."/>
            <person name="Higgins S."/>
            <person name="Loffler F."/>
        </authorList>
    </citation>
    <scope>NUCLEOTIDE SEQUENCE</scope>
</reference>
<dbReference type="EMBL" id="VSSQ01131614">
    <property type="protein sequence ID" value="MPN58647.1"/>
    <property type="molecule type" value="Genomic_DNA"/>
</dbReference>